<gene>
    <name evidence="2" type="ORF">LMUP508_01111</name>
</gene>
<accession>A0A508YSH4</accession>
<keyword evidence="1" id="KW-1133">Transmembrane helix</keyword>
<proteinExistence type="predicted"/>
<sequence>MTDKELIEVSNRAWDAFADQMPEELTGRDLLKIIIRFVVNTANVLDMKPITVCMMMYDSLNDERHSVKAVNRIKSVLLLASTVALIVGTACVLWFDYQLGTKIFDVGCICCLACWVLEFVMQVIDRWP</sequence>
<keyword evidence="1" id="KW-0812">Transmembrane</keyword>
<keyword evidence="1" id="KW-0472">Membrane</keyword>
<name>A0A508YSH4_LIMMU</name>
<organism evidence="2 3">
    <name type="scientific">Limosilactobacillus mucosae</name>
    <name type="common">Lactobacillus mucosae</name>
    <dbReference type="NCBI Taxonomy" id="97478"/>
    <lineage>
        <taxon>Bacteria</taxon>
        <taxon>Bacillati</taxon>
        <taxon>Bacillota</taxon>
        <taxon>Bacilli</taxon>
        <taxon>Lactobacillales</taxon>
        <taxon>Lactobacillaceae</taxon>
        <taxon>Limosilactobacillus</taxon>
    </lineage>
</organism>
<feature type="transmembrane region" description="Helical" evidence="1">
    <location>
        <begin position="76"/>
        <end position="97"/>
    </location>
</feature>
<evidence type="ECO:0000313" key="3">
    <source>
        <dbReference type="Proteomes" id="UP000365705"/>
    </source>
</evidence>
<protein>
    <submittedName>
        <fullName evidence="2">Uncharacterized protein</fullName>
    </submittedName>
</protein>
<dbReference type="Proteomes" id="UP000365705">
    <property type="component" value="Unassembled WGS sequence"/>
</dbReference>
<evidence type="ECO:0000256" key="1">
    <source>
        <dbReference type="SAM" id="Phobius"/>
    </source>
</evidence>
<dbReference type="AlphaFoldDB" id="A0A508YSH4"/>
<feature type="transmembrane region" description="Helical" evidence="1">
    <location>
        <begin position="103"/>
        <end position="124"/>
    </location>
</feature>
<dbReference type="RefSeq" id="WP_143113024.1">
    <property type="nucleotide sequence ID" value="NZ_CABFNH010000014.1"/>
</dbReference>
<evidence type="ECO:0000313" key="2">
    <source>
        <dbReference type="EMBL" id="VTZ90309.1"/>
    </source>
</evidence>
<reference evidence="2 3" key="1">
    <citation type="submission" date="2019-06" db="EMBL/GenBank/DDBJ databases">
        <authorList>
            <person name="Rodrigo-Torres L."/>
            <person name="Arahal R. D."/>
            <person name="Lucena T."/>
        </authorList>
    </citation>
    <scope>NUCLEOTIDE SEQUENCE [LARGE SCALE GENOMIC DNA]</scope>
    <source>
        <strain evidence="2 3">INIA P508</strain>
    </source>
</reference>
<dbReference type="EMBL" id="CABFNH010000014">
    <property type="protein sequence ID" value="VTZ90309.1"/>
    <property type="molecule type" value="Genomic_DNA"/>
</dbReference>